<sequence>MGWQRSGAVSVFIAPIDKLTTAEHRAIEHRTAHISLASHEYASRCTVYSVQCVRTPAYGNRTLPADAAHQRIRTGPASAPSAPLPLCLVPGARWRDLCAVRDSGLVTSAEVAYCWHVLTSVRGVLWCIYGLDIDIGLPTIPNVQYALASMLS</sequence>
<reference evidence="1 2" key="1">
    <citation type="submission" date="2019-02" db="EMBL/GenBank/DDBJ databases">
        <title>Genome sequencing of the rare red list fungi Dentipellis fragilis.</title>
        <authorList>
            <person name="Buettner E."/>
            <person name="Kellner H."/>
        </authorList>
    </citation>
    <scope>NUCLEOTIDE SEQUENCE [LARGE SCALE GENOMIC DNA]</scope>
    <source>
        <strain evidence="1 2">DSM 105465</strain>
    </source>
</reference>
<name>A0A4Y9XPN3_9AGAM</name>
<evidence type="ECO:0000313" key="2">
    <source>
        <dbReference type="Proteomes" id="UP000298327"/>
    </source>
</evidence>
<dbReference type="AlphaFoldDB" id="A0A4Y9XPN3"/>
<dbReference type="Proteomes" id="UP000298327">
    <property type="component" value="Unassembled WGS sequence"/>
</dbReference>
<gene>
    <name evidence="1" type="ORF">EVG20_g11058</name>
</gene>
<evidence type="ECO:0000313" key="1">
    <source>
        <dbReference type="EMBL" id="TFY51317.1"/>
    </source>
</evidence>
<keyword evidence="2" id="KW-1185">Reference proteome</keyword>
<dbReference type="EMBL" id="SEOQ01001551">
    <property type="protein sequence ID" value="TFY51317.1"/>
    <property type="molecule type" value="Genomic_DNA"/>
</dbReference>
<organism evidence="1 2">
    <name type="scientific">Dentipellis fragilis</name>
    <dbReference type="NCBI Taxonomy" id="205917"/>
    <lineage>
        <taxon>Eukaryota</taxon>
        <taxon>Fungi</taxon>
        <taxon>Dikarya</taxon>
        <taxon>Basidiomycota</taxon>
        <taxon>Agaricomycotina</taxon>
        <taxon>Agaricomycetes</taxon>
        <taxon>Russulales</taxon>
        <taxon>Hericiaceae</taxon>
        <taxon>Dentipellis</taxon>
    </lineage>
</organism>
<accession>A0A4Y9XPN3</accession>
<proteinExistence type="predicted"/>
<comment type="caution">
    <text evidence="1">The sequence shown here is derived from an EMBL/GenBank/DDBJ whole genome shotgun (WGS) entry which is preliminary data.</text>
</comment>
<protein>
    <submittedName>
        <fullName evidence="1">Uncharacterized protein</fullName>
    </submittedName>
</protein>